<sequence>MLTNLTKETNITLSNYVAEEIGFGDVLIHSVFPNGFNLITKENQLILVGKSTQPLSAYGIAIDNKVFDSIQPFLAVDDEVRFDEEKMVIRTDQSVIQLKWLDKEIHSLALPKLHFNVHKQEQLLEQLHQFPLWNDSGFVLNPGLTALFNQWRQGAIDNEDSLVSLVGAGVGLTPSGDDFIQGLMMMEKLTKRPTHVNQRIKEILTRRQTTDVSLAYYDVLARGYVNETWIDLFHAVDLNQTYKMKQAIEEIRHYGSTSGNDLLLGVQMYLENI</sequence>
<gene>
    <name evidence="1" type="ORF">CJ205_03905</name>
</gene>
<dbReference type="Pfam" id="PF11392">
    <property type="entry name" value="AllH"/>
    <property type="match status" value="1"/>
</dbReference>
<evidence type="ECO:0000313" key="2">
    <source>
        <dbReference type="Proteomes" id="UP000235682"/>
    </source>
</evidence>
<dbReference type="OrthoDB" id="4933449at2"/>
<name>A0A2N6SN54_9LACT</name>
<accession>A0A2N6SN54</accession>
<evidence type="ECO:0008006" key="3">
    <source>
        <dbReference type="Google" id="ProtNLM"/>
    </source>
</evidence>
<dbReference type="STRING" id="84521.SAMN04487994_10173"/>
<evidence type="ECO:0000313" key="1">
    <source>
        <dbReference type="EMBL" id="PMC58491.1"/>
    </source>
</evidence>
<dbReference type="InterPro" id="IPR021530">
    <property type="entry name" value="AllH-like"/>
</dbReference>
<keyword evidence="2" id="KW-1185">Reference proteome</keyword>
<comment type="caution">
    <text evidence="1">The sequence shown here is derived from an EMBL/GenBank/DDBJ whole genome shotgun (WGS) entry which is preliminary data.</text>
</comment>
<dbReference type="Proteomes" id="UP000235682">
    <property type="component" value="Unassembled WGS sequence"/>
</dbReference>
<protein>
    <recommendedName>
        <fullName evidence="3">DUF2877 domain-containing protein</fullName>
    </recommendedName>
</protein>
<organism evidence="1 2">
    <name type="scientific">Dolosicoccus paucivorans</name>
    <dbReference type="NCBI Taxonomy" id="84521"/>
    <lineage>
        <taxon>Bacteria</taxon>
        <taxon>Bacillati</taxon>
        <taxon>Bacillota</taxon>
        <taxon>Bacilli</taxon>
        <taxon>Lactobacillales</taxon>
        <taxon>Aerococcaceae</taxon>
        <taxon>Dolosicoccus</taxon>
    </lineage>
</organism>
<proteinExistence type="predicted"/>
<dbReference type="EMBL" id="PNHE01000012">
    <property type="protein sequence ID" value="PMC58491.1"/>
    <property type="molecule type" value="Genomic_DNA"/>
</dbReference>
<dbReference type="AlphaFoldDB" id="A0A2N6SN54"/>
<reference evidence="1 2" key="1">
    <citation type="submission" date="2017-09" db="EMBL/GenBank/DDBJ databases">
        <title>Bacterial strain isolated from the female urinary microbiota.</title>
        <authorList>
            <person name="Thomas-White K."/>
            <person name="Kumar N."/>
            <person name="Forster S."/>
            <person name="Putonti C."/>
            <person name="Lawley T."/>
            <person name="Wolfe A.J."/>
        </authorList>
    </citation>
    <scope>NUCLEOTIDE SEQUENCE [LARGE SCALE GENOMIC DNA]</scope>
    <source>
        <strain evidence="1 2">UMB0852</strain>
    </source>
</reference>